<dbReference type="Gene3D" id="3.40.50.850">
    <property type="entry name" value="Isochorismatase-like"/>
    <property type="match status" value="1"/>
</dbReference>
<evidence type="ECO:0000256" key="1">
    <source>
        <dbReference type="ARBA" id="ARBA00022801"/>
    </source>
</evidence>
<dbReference type="EMBL" id="CP002583">
    <property type="protein sequence ID" value="ADZ89415.1"/>
    <property type="molecule type" value="Genomic_DNA"/>
</dbReference>
<dbReference type="Pfam" id="PF00857">
    <property type="entry name" value="Isochorismatase"/>
    <property type="match status" value="1"/>
</dbReference>
<dbReference type="AlphaFoldDB" id="F2JVF7"/>
<dbReference type="SUPFAM" id="SSF52499">
    <property type="entry name" value="Isochorismatase-like hydrolases"/>
    <property type="match status" value="1"/>
</dbReference>
<dbReference type="PANTHER" id="PTHR43540">
    <property type="entry name" value="PEROXYUREIDOACRYLATE/UREIDOACRYLATE AMIDOHYDROLASE-RELATED"/>
    <property type="match status" value="1"/>
</dbReference>
<gene>
    <name evidence="3" type="ordered locus">Marme_0109</name>
</gene>
<dbReference type="HOGENOM" id="CLU_068979_5_1_6"/>
<organism evidence="3 4">
    <name type="scientific">Marinomonas mediterranea (strain ATCC 700492 / JCM 21426 / NBRC 103028 / MMB-1)</name>
    <dbReference type="NCBI Taxonomy" id="717774"/>
    <lineage>
        <taxon>Bacteria</taxon>
        <taxon>Pseudomonadati</taxon>
        <taxon>Pseudomonadota</taxon>
        <taxon>Gammaproteobacteria</taxon>
        <taxon>Oceanospirillales</taxon>
        <taxon>Oceanospirillaceae</taxon>
        <taxon>Marinomonas</taxon>
    </lineage>
</organism>
<dbReference type="InterPro" id="IPR000868">
    <property type="entry name" value="Isochorismatase-like_dom"/>
</dbReference>
<dbReference type="RefSeq" id="WP_013659322.1">
    <property type="nucleotide sequence ID" value="NC_015276.1"/>
</dbReference>
<dbReference type="GO" id="GO:0016787">
    <property type="term" value="F:hydrolase activity"/>
    <property type="evidence" value="ECO:0007669"/>
    <property type="project" value="UniProtKB-KW"/>
</dbReference>
<sequence>MSHLNTLRSIAGLKNTEVNWDDAALLLIDFQNEYCDGMLNLGQNGTDALANAQKLLDIARAHSAPVFHIVHKASAASPVFNCESDMSNVVDQLQPTEDEQIIPKTMPSSFFNTNLEELLHLTGRKQLIVAGFMSHMCVTATTIKAVELGYNVVVCEDACATRSLPYHSGESVDAVTVHKAAMAALGDRYATVVKLGEFT</sequence>
<dbReference type="STRING" id="717774.Marme_0109"/>
<dbReference type="OrthoDB" id="1157330at2"/>
<name>F2JVF7_MARM1</name>
<dbReference type="CDD" id="cd01014">
    <property type="entry name" value="nicotinamidase_related"/>
    <property type="match status" value="1"/>
</dbReference>
<dbReference type="PANTHER" id="PTHR43540:SF15">
    <property type="entry name" value="BLR5631 PROTEIN"/>
    <property type="match status" value="1"/>
</dbReference>
<evidence type="ECO:0000313" key="3">
    <source>
        <dbReference type="EMBL" id="ADZ89415.1"/>
    </source>
</evidence>
<accession>F2JVF7</accession>
<evidence type="ECO:0000259" key="2">
    <source>
        <dbReference type="Pfam" id="PF00857"/>
    </source>
</evidence>
<dbReference type="PATRIC" id="fig|717774.3.peg.112"/>
<dbReference type="InterPro" id="IPR036380">
    <property type="entry name" value="Isochorismatase-like_sf"/>
</dbReference>
<dbReference type="eggNOG" id="COG1335">
    <property type="taxonomic scope" value="Bacteria"/>
</dbReference>
<proteinExistence type="predicted"/>
<feature type="domain" description="Isochorismatase-like" evidence="2">
    <location>
        <begin position="23"/>
        <end position="168"/>
    </location>
</feature>
<dbReference type="InterPro" id="IPR050272">
    <property type="entry name" value="Isochorismatase-like_hydrls"/>
</dbReference>
<dbReference type="Proteomes" id="UP000001062">
    <property type="component" value="Chromosome"/>
</dbReference>
<keyword evidence="4" id="KW-1185">Reference proteome</keyword>
<reference evidence="3 4" key="1">
    <citation type="journal article" date="2012" name="Stand. Genomic Sci.">
        <title>Complete genome sequence of the melanogenic marine bacterium Marinomonas mediterranea type strain (MMB-1(T)).</title>
        <authorList>
            <person name="Lucas-Elio P."/>
            <person name="Goodwin L."/>
            <person name="Woyke T."/>
            <person name="Pitluck S."/>
            <person name="Nolan M."/>
            <person name="Kyrpides N.C."/>
            <person name="Detter J.C."/>
            <person name="Copeland A."/>
            <person name="Teshima H."/>
            <person name="Bruce D."/>
            <person name="Detter C."/>
            <person name="Tapia R."/>
            <person name="Han S."/>
            <person name="Land M.L."/>
            <person name="Ivanova N."/>
            <person name="Mikhailova N."/>
            <person name="Johnston A.W."/>
            <person name="Sanchez-Amat A."/>
        </authorList>
    </citation>
    <scope>NUCLEOTIDE SEQUENCE [LARGE SCALE GENOMIC DNA]</scope>
    <source>
        <strain evidence="4">ATCC 700492 / JCM 21426 / NBRC 103028 / MMB-1</strain>
    </source>
</reference>
<protein>
    <submittedName>
        <fullName evidence="3">Isochorismatase hydrolase</fullName>
    </submittedName>
</protein>
<keyword evidence="1 3" id="KW-0378">Hydrolase</keyword>
<evidence type="ECO:0000313" key="4">
    <source>
        <dbReference type="Proteomes" id="UP000001062"/>
    </source>
</evidence>
<dbReference type="KEGG" id="mme:Marme_0109"/>